<feature type="signal peptide" evidence="5">
    <location>
        <begin position="1"/>
        <end position="19"/>
    </location>
</feature>
<name>A0A544W7E5_9MYCO</name>
<feature type="domain" description="Solute-binding protein family 3/N-terminal" evidence="6">
    <location>
        <begin position="84"/>
        <end position="307"/>
    </location>
</feature>
<evidence type="ECO:0000256" key="5">
    <source>
        <dbReference type="SAM" id="SignalP"/>
    </source>
</evidence>
<dbReference type="RefSeq" id="WP_142550763.1">
    <property type="nucleotide sequence ID" value="NZ_VIFX01000003.1"/>
</dbReference>
<keyword evidence="3 5" id="KW-0732">Signal</keyword>
<organism evidence="7 8">
    <name type="scientific">Mycolicibacterium hodleri</name>
    <dbReference type="NCBI Taxonomy" id="49897"/>
    <lineage>
        <taxon>Bacteria</taxon>
        <taxon>Bacillati</taxon>
        <taxon>Actinomycetota</taxon>
        <taxon>Actinomycetes</taxon>
        <taxon>Mycobacteriales</taxon>
        <taxon>Mycobacteriaceae</taxon>
        <taxon>Mycolicibacterium</taxon>
    </lineage>
</organism>
<sequence>MKVRIAVALVVLALTSACGSPEAPQAVTVTPVNAMPGGAEEIGTAPAAGNADCDREASLRPGPQPAPGAMPPGSTMANILARGRLIVGVDQSTNLFGSRNPATGQLEGFDVDLARELARSIFGDPNRVDLRVVTAAQRETALQEGQVDMVVRTYSITCDRKKKVAFSTPYYIAKQRILATKNSGIRTAADLSGKRVCAVKGTTSLAALFALDPRPTLYGVGQWTDCLVMVQQGQVDAISTDDVVLSGLLAQDRRNLELVGASIGDEPYGVGVKLENQDLVRFVNGALDQMREDGTWERLYQANLQQIAPSPGPPTARYQD</sequence>
<gene>
    <name evidence="7" type="ORF">D8S82_03650</name>
</gene>
<dbReference type="SMART" id="SM00062">
    <property type="entry name" value="PBPb"/>
    <property type="match status" value="1"/>
</dbReference>
<dbReference type="Gene3D" id="3.40.190.10">
    <property type="entry name" value="Periplasmic binding protein-like II"/>
    <property type="match status" value="2"/>
</dbReference>
<evidence type="ECO:0000256" key="4">
    <source>
        <dbReference type="SAM" id="MobiDB-lite"/>
    </source>
</evidence>
<dbReference type="PROSITE" id="PS51257">
    <property type="entry name" value="PROKAR_LIPOPROTEIN"/>
    <property type="match status" value="1"/>
</dbReference>
<dbReference type="Proteomes" id="UP000315759">
    <property type="component" value="Unassembled WGS sequence"/>
</dbReference>
<evidence type="ECO:0000313" key="8">
    <source>
        <dbReference type="Proteomes" id="UP000315759"/>
    </source>
</evidence>
<keyword evidence="8" id="KW-1185">Reference proteome</keyword>
<dbReference type="InterPro" id="IPR051455">
    <property type="entry name" value="Bact_solute-bind_prot3"/>
</dbReference>
<evidence type="ECO:0000259" key="6">
    <source>
        <dbReference type="SMART" id="SM00062"/>
    </source>
</evidence>
<evidence type="ECO:0000313" key="7">
    <source>
        <dbReference type="EMBL" id="TQR88160.1"/>
    </source>
</evidence>
<feature type="region of interest" description="Disordered" evidence="4">
    <location>
        <begin position="38"/>
        <end position="74"/>
    </location>
</feature>
<proteinExistence type="inferred from homology"/>
<dbReference type="GO" id="GO:0006865">
    <property type="term" value="P:amino acid transport"/>
    <property type="evidence" value="ECO:0007669"/>
    <property type="project" value="TreeGrafter"/>
</dbReference>
<dbReference type="GO" id="GO:0005576">
    <property type="term" value="C:extracellular region"/>
    <property type="evidence" value="ECO:0007669"/>
    <property type="project" value="TreeGrafter"/>
</dbReference>
<keyword evidence="2" id="KW-0813">Transport</keyword>
<dbReference type="EMBL" id="VIFX01000003">
    <property type="protein sequence ID" value="TQR88160.1"/>
    <property type="molecule type" value="Genomic_DNA"/>
</dbReference>
<evidence type="ECO:0000256" key="1">
    <source>
        <dbReference type="ARBA" id="ARBA00010333"/>
    </source>
</evidence>
<dbReference type="AlphaFoldDB" id="A0A544W7E5"/>
<evidence type="ECO:0000256" key="3">
    <source>
        <dbReference type="ARBA" id="ARBA00022729"/>
    </source>
</evidence>
<evidence type="ECO:0000256" key="2">
    <source>
        <dbReference type="ARBA" id="ARBA00022448"/>
    </source>
</evidence>
<reference evidence="7 8" key="1">
    <citation type="submission" date="2018-10" db="EMBL/GenBank/DDBJ databases">
        <title>Draft genome of Mycobacterium hodleri strain B.</title>
        <authorList>
            <person name="Amande T.J."/>
            <person name="Mcgenity T.J."/>
        </authorList>
    </citation>
    <scope>NUCLEOTIDE SEQUENCE [LARGE SCALE GENOMIC DNA]</scope>
    <source>
        <strain evidence="7 8">B</strain>
    </source>
</reference>
<feature type="chain" id="PRO_5039409837" evidence="5">
    <location>
        <begin position="20"/>
        <end position="320"/>
    </location>
</feature>
<protein>
    <submittedName>
        <fullName evidence="7">Glutamate ABC transporter substrate-binding protein</fullName>
    </submittedName>
</protein>
<dbReference type="CDD" id="cd13690">
    <property type="entry name" value="PBP2_GluB"/>
    <property type="match status" value="1"/>
</dbReference>
<comment type="similarity">
    <text evidence="1">Belongs to the bacterial solute-binding protein 3 family.</text>
</comment>
<dbReference type="GO" id="GO:0030288">
    <property type="term" value="C:outer membrane-bounded periplasmic space"/>
    <property type="evidence" value="ECO:0007669"/>
    <property type="project" value="TreeGrafter"/>
</dbReference>
<dbReference type="Pfam" id="PF00497">
    <property type="entry name" value="SBP_bac_3"/>
    <property type="match status" value="1"/>
</dbReference>
<dbReference type="SUPFAM" id="SSF53850">
    <property type="entry name" value="Periplasmic binding protein-like II"/>
    <property type="match status" value="1"/>
</dbReference>
<comment type="caution">
    <text evidence="7">The sequence shown here is derived from an EMBL/GenBank/DDBJ whole genome shotgun (WGS) entry which is preliminary data.</text>
</comment>
<dbReference type="PANTHER" id="PTHR30085:SF6">
    <property type="entry name" value="ABC TRANSPORTER GLUTAMINE-BINDING PROTEIN GLNH"/>
    <property type="match status" value="1"/>
</dbReference>
<dbReference type="PANTHER" id="PTHR30085">
    <property type="entry name" value="AMINO ACID ABC TRANSPORTER PERMEASE"/>
    <property type="match status" value="1"/>
</dbReference>
<dbReference type="InterPro" id="IPR001638">
    <property type="entry name" value="Solute-binding_3/MltF_N"/>
</dbReference>
<accession>A0A544W7E5</accession>